<evidence type="ECO:0000259" key="3">
    <source>
        <dbReference type="Pfam" id="PF00881"/>
    </source>
</evidence>
<feature type="domain" description="Nitroreductase" evidence="3">
    <location>
        <begin position="72"/>
        <end position="153"/>
    </location>
</feature>
<dbReference type="AlphaFoldDB" id="A0A2N0UQT2"/>
<gene>
    <name evidence="4" type="primary">nfrA2</name>
    <name evidence="4" type="ORF">RBATCC27255_01188</name>
</gene>
<dbReference type="Pfam" id="PF00881">
    <property type="entry name" value="Nitroreductase"/>
    <property type="match status" value="2"/>
</dbReference>
<dbReference type="RefSeq" id="WP_101029186.1">
    <property type="nucleotide sequence ID" value="NZ_CABMMZ010000056.1"/>
</dbReference>
<dbReference type="Gene3D" id="3.40.109.10">
    <property type="entry name" value="NADH Oxidase"/>
    <property type="match status" value="1"/>
</dbReference>
<evidence type="ECO:0000313" key="5">
    <source>
        <dbReference type="Proteomes" id="UP000233425"/>
    </source>
</evidence>
<dbReference type="PANTHER" id="PTHR43673">
    <property type="entry name" value="NAD(P)H NITROREDUCTASE YDGI-RELATED"/>
    <property type="match status" value="1"/>
</dbReference>
<evidence type="ECO:0000256" key="1">
    <source>
        <dbReference type="ARBA" id="ARBA00007118"/>
    </source>
</evidence>
<sequence>MSEFIEKMKSRRSVRSFKSEMPPKEVIDEIISAGLYAPSGMNRQPVIIVAVTNKEMRDRLSRMNAEIMGKDVDPFYNAPVVLIVLADKAAPTYLYDGTLVMENLMLAAHDEGLGSCWIHRAKEEFESKEGKEILKSLGIEGDYEGIGHCVIGYVNGEYPKTSPRRENRVFYVE</sequence>
<comment type="caution">
    <text evidence="4">The sequence shown here is derived from an EMBL/GenBank/DDBJ whole genome shotgun (WGS) entry which is preliminary data.</text>
</comment>
<feature type="domain" description="Nitroreductase" evidence="3">
    <location>
        <begin position="9"/>
        <end position="67"/>
    </location>
</feature>
<dbReference type="EC" id="1.5.1.39" evidence="4"/>
<dbReference type="SUPFAM" id="SSF55469">
    <property type="entry name" value="FMN-dependent nitroreductase-like"/>
    <property type="match status" value="1"/>
</dbReference>
<dbReference type="InterPro" id="IPR029479">
    <property type="entry name" value="Nitroreductase"/>
</dbReference>
<evidence type="ECO:0000256" key="2">
    <source>
        <dbReference type="ARBA" id="ARBA00023002"/>
    </source>
</evidence>
<proteinExistence type="inferred from homology"/>
<dbReference type="GO" id="GO:0008752">
    <property type="term" value="F:FMN reductase [NAD(P)H] activity"/>
    <property type="evidence" value="ECO:0007669"/>
    <property type="project" value="UniProtKB-EC"/>
</dbReference>
<dbReference type="PANTHER" id="PTHR43673:SF10">
    <property type="entry name" value="NADH DEHYDROGENASE_NAD(P)H NITROREDUCTASE XCC3605-RELATED"/>
    <property type="match status" value="1"/>
</dbReference>
<dbReference type="InterPro" id="IPR000415">
    <property type="entry name" value="Nitroreductase-like"/>
</dbReference>
<name>A0A2N0UQT2_9FIRM</name>
<reference evidence="4" key="1">
    <citation type="journal article" date="2018" name="Environ. Microbiol.">
        <title>Sporulation capability and amylosome conservation among diverse human colonic and rumen isolates of the keystone starch-degrader Ruminococcus bromii.</title>
        <authorList>
            <person name="Mukhopadhya I."/>
            <person name="Morais S."/>
            <person name="Laverde-Gomez J."/>
            <person name="Sheridan P.O."/>
            <person name="Walker A.W."/>
            <person name="Kelly W."/>
            <person name="Klieve A.V."/>
            <person name="Ouwerkerk D."/>
            <person name="Duncan S.H."/>
            <person name="Louis P."/>
            <person name="Koropatkin N."/>
            <person name="Cockburn D."/>
            <person name="Kibler R."/>
            <person name="Cooper P.J."/>
            <person name="Sandoval C."/>
            <person name="Crost E."/>
            <person name="Juge N."/>
            <person name="Bayer E.A."/>
            <person name="Flint H.J."/>
        </authorList>
    </citation>
    <scope>NUCLEOTIDE SEQUENCE [LARGE SCALE GENOMIC DNA]</scope>
    <source>
        <strain evidence="4">ATCC 27255</strain>
    </source>
</reference>
<comment type="similarity">
    <text evidence="1">Belongs to the nitroreductase family.</text>
</comment>
<evidence type="ECO:0000313" key="4">
    <source>
        <dbReference type="EMBL" id="PKD29361.1"/>
    </source>
</evidence>
<organism evidence="4 5">
    <name type="scientific">Ruminococcus bromii</name>
    <dbReference type="NCBI Taxonomy" id="40518"/>
    <lineage>
        <taxon>Bacteria</taxon>
        <taxon>Bacillati</taxon>
        <taxon>Bacillota</taxon>
        <taxon>Clostridia</taxon>
        <taxon>Eubacteriales</taxon>
        <taxon>Oscillospiraceae</taxon>
        <taxon>Ruminococcus</taxon>
    </lineage>
</organism>
<protein>
    <submittedName>
        <fullName evidence="4">FMN reductase [NAD(P)H]</fullName>
        <ecNumber evidence="4">1.5.1.39</ecNumber>
    </submittedName>
</protein>
<dbReference type="EMBL" id="NNSR01000056">
    <property type="protein sequence ID" value="PKD29361.1"/>
    <property type="molecule type" value="Genomic_DNA"/>
</dbReference>
<keyword evidence="2 4" id="KW-0560">Oxidoreductase</keyword>
<keyword evidence="5" id="KW-1185">Reference proteome</keyword>
<accession>A0A2N0UQT2</accession>
<dbReference type="CDD" id="cd02136">
    <property type="entry name" value="PnbA_NfnB-like"/>
    <property type="match status" value="1"/>
</dbReference>
<dbReference type="Proteomes" id="UP000233425">
    <property type="component" value="Unassembled WGS sequence"/>
</dbReference>